<keyword evidence="2" id="KW-0256">Endoplasmic reticulum</keyword>
<keyword evidence="8" id="KW-1185">Reference proteome</keyword>
<dbReference type="PANTHER" id="PTHR31792:SF3">
    <property type="entry name" value="VACUOLAR ATPASE ASSEMBLY INTEGRAL MEMBRANE PROTEIN VMA21"/>
    <property type="match status" value="1"/>
</dbReference>
<evidence type="ECO:0000256" key="3">
    <source>
        <dbReference type="ARBA" id="ARBA00022989"/>
    </source>
</evidence>
<proteinExistence type="predicted"/>
<evidence type="ECO:0000256" key="2">
    <source>
        <dbReference type="ARBA" id="ARBA00022824"/>
    </source>
</evidence>
<evidence type="ECO:0000313" key="7">
    <source>
        <dbReference type="EMBL" id="KAI1725343.1"/>
    </source>
</evidence>
<gene>
    <name evidence="7" type="ORF">DdX_01999</name>
</gene>
<dbReference type="InterPro" id="IPR019013">
    <property type="entry name" value="Vma21"/>
</dbReference>
<sequence>MDDERVTDRSRTASSASEIDAAELAELSQHTESEEDENEVNELSDAVYEEAQSSATCKLIVFSFFMFTIPLAVMYLAYVYIFIGHYHLPKDRAALYAGLLGIAVVYVIVALFIWIAYKDEKKFAQSMDEVNQSKKQI</sequence>
<keyword evidence="3 6" id="KW-1133">Transmembrane helix</keyword>
<comment type="caution">
    <text evidence="7">The sequence shown here is derived from an EMBL/GenBank/DDBJ whole genome shotgun (WGS) entry which is preliminary data.</text>
</comment>
<feature type="transmembrane region" description="Helical" evidence="6">
    <location>
        <begin position="59"/>
        <end position="83"/>
    </location>
</feature>
<organism evidence="7 8">
    <name type="scientific">Ditylenchus destructor</name>
    <dbReference type="NCBI Taxonomy" id="166010"/>
    <lineage>
        <taxon>Eukaryota</taxon>
        <taxon>Metazoa</taxon>
        <taxon>Ecdysozoa</taxon>
        <taxon>Nematoda</taxon>
        <taxon>Chromadorea</taxon>
        <taxon>Rhabditida</taxon>
        <taxon>Tylenchina</taxon>
        <taxon>Tylenchomorpha</taxon>
        <taxon>Sphaerularioidea</taxon>
        <taxon>Anguinidae</taxon>
        <taxon>Anguininae</taxon>
        <taxon>Ditylenchus</taxon>
    </lineage>
</organism>
<protein>
    <submittedName>
        <fullName evidence="7">VMA21-like domain-containing protein</fullName>
    </submittedName>
</protein>
<accession>A0AAD4RBY5</accession>
<evidence type="ECO:0000256" key="6">
    <source>
        <dbReference type="SAM" id="Phobius"/>
    </source>
</evidence>
<dbReference type="Proteomes" id="UP001201812">
    <property type="component" value="Unassembled WGS sequence"/>
</dbReference>
<dbReference type="GO" id="GO:0031410">
    <property type="term" value="C:cytoplasmic vesicle"/>
    <property type="evidence" value="ECO:0007669"/>
    <property type="project" value="UniProtKB-KW"/>
</dbReference>
<feature type="transmembrane region" description="Helical" evidence="6">
    <location>
        <begin position="95"/>
        <end position="117"/>
    </location>
</feature>
<evidence type="ECO:0000313" key="8">
    <source>
        <dbReference type="Proteomes" id="UP001201812"/>
    </source>
</evidence>
<dbReference type="EMBL" id="JAKKPZ010000002">
    <property type="protein sequence ID" value="KAI1725343.1"/>
    <property type="molecule type" value="Genomic_DNA"/>
</dbReference>
<dbReference type="GO" id="GO:0070072">
    <property type="term" value="P:vacuolar proton-transporting V-type ATPase complex assembly"/>
    <property type="evidence" value="ECO:0007669"/>
    <property type="project" value="InterPro"/>
</dbReference>
<keyword evidence="4 6" id="KW-0472">Membrane</keyword>
<reference evidence="7" key="1">
    <citation type="submission" date="2022-01" db="EMBL/GenBank/DDBJ databases">
        <title>Genome Sequence Resource for Two Populations of Ditylenchus destructor, the Migratory Endoparasitic Phytonematode.</title>
        <authorList>
            <person name="Zhang H."/>
            <person name="Lin R."/>
            <person name="Xie B."/>
        </authorList>
    </citation>
    <scope>NUCLEOTIDE SEQUENCE</scope>
    <source>
        <strain evidence="7">BazhouSP</strain>
    </source>
</reference>
<keyword evidence="5" id="KW-0968">Cytoplasmic vesicle</keyword>
<name>A0AAD4RBY5_9BILA</name>
<dbReference type="PANTHER" id="PTHR31792">
    <property type="entry name" value="VACUOLAR ATPASE ASSEMBLY INTEGRAL MEMBRANE PROTEIN VMA21"/>
    <property type="match status" value="1"/>
</dbReference>
<evidence type="ECO:0000256" key="4">
    <source>
        <dbReference type="ARBA" id="ARBA00023136"/>
    </source>
</evidence>
<dbReference type="GO" id="GO:0005789">
    <property type="term" value="C:endoplasmic reticulum membrane"/>
    <property type="evidence" value="ECO:0007669"/>
    <property type="project" value="TreeGrafter"/>
</dbReference>
<dbReference type="AlphaFoldDB" id="A0AAD4RBY5"/>
<evidence type="ECO:0000256" key="1">
    <source>
        <dbReference type="ARBA" id="ARBA00022692"/>
    </source>
</evidence>
<dbReference type="Pfam" id="PF09446">
    <property type="entry name" value="VMA21"/>
    <property type="match status" value="1"/>
</dbReference>
<evidence type="ECO:0000256" key="5">
    <source>
        <dbReference type="ARBA" id="ARBA00023329"/>
    </source>
</evidence>
<keyword evidence="1 6" id="KW-0812">Transmembrane</keyword>